<dbReference type="InterPro" id="IPR030547">
    <property type="entry name" value="XRCC2"/>
</dbReference>
<dbReference type="SUPFAM" id="SSF52540">
    <property type="entry name" value="P-loop containing nucleoside triphosphate hydrolases"/>
    <property type="match status" value="1"/>
</dbReference>
<accession>A0AAD4IA29</accession>
<comment type="caution">
    <text evidence="1">The sequence shown here is derived from an EMBL/GenBank/DDBJ whole genome shotgun (WGS) entry which is preliminary data.</text>
</comment>
<keyword evidence="2" id="KW-1185">Reference proteome</keyword>
<dbReference type="Proteomes" id="UP001199106">
    <property type="component" value="Unassembled WGS sequence"/>
</dbReference>
<dbReference type="GO" id="GO:0000400">
    <property type="term" value="F:four-way junction DNA binding"/>
    <property type="evidence" value="ECO:0007669"/>
    <property type="project" value="TreeGrafter"/>
</dbReference>
<evidence type="ECO:0008006" key="3">
    <source>
        <dbReference type="Google" id="ProtNLM"/>
    </source>
</evidence>
<evidence type="ECO:0000313" key="2">
    <source>
        <dbReference type="Proteomes" id="UP001199106"/>
    </source>
</evidence>
<dbReference type="PANTHER" id="PTHR46644:SF2">
    <property type="entry name" value="DNA REPAIR PROTEIN XRCC2"/>
    <property type="match status" value="1"/>
</dbReference>
<dbReference type="InterPro" id="IPR027417">
    <property type="entry name" value="P-loop_NTPase"/>
</dbReference>
<proteinExistence type="predicted"/>
<dbReference type="GO" id="GO:0005657">
    <property type="term" value="C:replication fork"/>
    <property type="evidence" value="ECO:0007669"/>
    <property type="project" value="InterPro"/>
</dbReference>
<sequence length="345" mass="37952">MSGDGAKRLGEKLLMEVEVEDLSSVFRSLHEFVLRGNGIPNRTQTSHFNISEIDRLILSPGPPILEIISPPPTHHPFGAGKTSLLYLIVAHAILPPAFSSIFLGGQEAAIVLFDPLNHFSVPRLAEIMLSLLCSRLASTDQVVDEPLKAEMKCMIKTALQHLHIFHPQSWSALLATIDSLPDYLFDQTTPHKSMHRRVQSIVLEDIDTFAWSIRGTNTSSVSTSSNALATASAQLTTRLTKLTKLFSCSMVLTSQSTTPSSYRPALPTSWPQGTLVTRLAVRRVDVSKFSSAISIEEAEKEKLQRWEVVSRGRFECWKVGVGVKDGEDFAFRVGKGIEMERGGGG</sequence>
<dbReference type="PANTHER" id="PTHR46644">
    <property type="entry name" value="DNA REPAIR PROTEIN XRCC2"/>
    <property type="match status" value="1"/>
</dbReference>
<gene>
    <name evidence="1" type="ORF">G6011_08887</name>
</gene>
<dbReference type="AlphaFoldDB" id="A0AAD4IA29"/>
<reference evidence="1" key="1">
    <citation type="submission" date="2021-07" db="EMBL/GenBank/DDBJ databases">
        <title>Genome Resource of American Ginseng Black Spot Pathogen Alternaria panax.</title>
        <authorList>
            <person name="Qiu C."/>
            <person name="Wang W."/>
            <person name="Liu Z."/>
        </authorList>
    </citation>
    <scope>NUCLEOTIDE SEQUENCE</scope>
    <source>
        <strain evidence="1">BNCC115425</strain>
    </source>
</reference>
<organism evidence="1 2">
    <name type="scientific">Alternaria panax</name>
    <dbReference type="NCBI Taxonomy" id="48097"/>
    <lineage>
        <taxon>Eukaryota</taxon>
        <taxon>Fungi</taxon>
        <taxon>Dikarya</taxon>
        <taxon>Ascomycota</taxon>
        <taxon>Pezizomycotina</taxon>
        <taxon>Dothideomycetes</taxon>
        <taxon>Pleosporomycetidae</taxon>
        <taxon>Pleosporales</taxon>
        <taxon>Pleosporineae</taxon>
        <taxon>Pleosporaceae</taxon>
        <taxon>Alternaria</taxon>
        <taxon>Alternaria sect. Panax</taxon>
    </lineage>
</organism>
<dbReference type="GO" id="GO:0033063">
    <property type="term" value="C:Rad51B-Rad51C-Rad51D-XRCC2 complex"/>
    <property type="evidence" value="ECO:0007669"/>
    <property type="project" value="InterPro"/>
</dbReference>
<protein>
    <recommendedName>
        <fullName evidence="3">DNA recombination and repair protein Rad51-like C-terminal domain-containing protein</fullName>
    </recommendedName>
</protein>
<dbReference type="EMBL" id="JAANER010000004">
    <property type="protein sequence ID" value="KAG9190799.1"/>
    <property type="molecule type" value="Genomic_DNA"/>
</dbReference>
<dbReference type="Gene3D" id="3.40.50.300">
    <property type="entry name" value="P-loop containing nucleotide triphosphate hydrolases"/>
    <property type="match status" value="1"/>
</dbReference>
<dbReference type="GO" id="GO:0005815">
    <property type="term" value="C:microtubule organizing center"/>
    <property type="evidence" value="ECO:0007669"/>
    <property type="project" value="TreeGrafter"/>
</dbReference>
<dbReference type="GO" id="GO:0000724">
    <property type="term" value="P:double-strand break repair via homologous recombination"/>
    <property type="evidence" value="ECO:0007669"/>
    <property type="project" value="InterPro"/>
</dbReference>
<dbReference type="GO" id="GO:0042148">
    <property type="term" value="P:DNA strand invasion"/>
    <property type="evidence" value="ECO:0007669"/>
    <property type="project" value="TreeGrafter"/>
</dbReference>
<evidence type="ECO:0000313" key="1">
    <source>
        <dbReference type="EMBL" id="KAG9190799.1"/>
    </source>
</evidence>
<name>A0AAD4IA29_9PLEO</name>